<dbReference type="EMBL" id="UYYB01114659">
    <property type="protein sequence ID" value="VDM81818.1"/>
    <property type="molecule type" value="Genomic_DNA"/>
</dbReference>
<accession>A0A3P7LRU8</accession>
<protein>
    <submittedName>
        <fullName evidence="1">Uncharacterized protein</fullName>
    </submittedName>
</protein>
<dbReference type="Proteomes" id="UP000270094">
    <property type="component" value="Unassembled WGS sequence"/>
</dbReference>
<reference evidence="1 2" key="1">
    <citation type="submission" date="2018-11" db="EMBL/GenBank/DDBJ databases">
        <authorList>
            <consortium name="Pathogen Informatics"/>
        </authorList>
    </citation>
    <scope>NUCLEOTIDE SEQUENCE [LARGE SCALE GENOMIC DNA]</scope>
</reference>
<evidence type="ECO:0000313" key="1">
    <source>
        <dbReference type="EMBL" id="VDM81818.1"/>
    </source>
</evidence>
<dbReference type="AlphaFoldDB" id="A0A3P7LRU8"/>
<keyword evidence="2" id="KW-1185">Reference proteome</keyword>
<evidence type="ECO:0000313" key="2">
    <source>
        <dbReference type="Proteomes" id="UP000270094"/>
    </source>
</evidence>
<name>A0A3P7LRU8_STRVU</name>
<proteinExistence type="predicted"/>
<gene>
    <name evidence="1" type="ORF">SVUK_LOCUS16816</name>
</gene>
<sequence length="82" mass="9123">MSLYEIEMKGVEHTRNRADHIASPKVTRFNHLLCSYFKCRHFDAFGVEETSHEVVVFAPGGVTLIVKSVGILWSPGGDVTTC</sequence>
<organism evidence="1 2">
    <name type="scientific">Strongylus vulgaris</name>
    <name type="common">Blood worm</name>
    <dbReference type="NCBI Taxonomy" id="40348"/>
    <lineage>
        <taxon>Eukaryota</taxon>
        <taxon>Metazoa</taxon>
        <taxon>Ecdysozoa</taxon>
        <taxon>Nematoda</taxon>
        <taxon>Chromadorea</taxon>
        <taxon>Rhabditida</taxon>
        <taxon>Rhabditina</taxon>
        <taxon>Rhabditomorpha</taxon>
        <taxon>Strongyloidea</taxon>
        <taxon>Strongylidae</taxon>
        <taxon>Strongylus</taxon>
    </lineage>
</organism>